<keyword evidence="4" id="KW-1185">Reference proteome</keyword>
<dbReference type="Pfam" id="PF01368">
    <property type="entry name" value="DHH"/>
    <property type="match status" value="1"/>
</dbReference>
<dbReference type="SUPFAM" id="SSF64182">
    <property type="entry name" value="DHH phosphoesterases"/>
    <property type="match status" value="1"/>
</dbReference>
<dbReference type="GO" id="GO:0008441">
    <property type="term" value="F:3'(2'),5'-bisphosphate nucleotidase activity"/>
    <property type="evidence" value="ECO:0007669"/>
    <property type="project" value="UniProtKB-EC"/>
</dbReference>
<dbReference type="InterPro" id="IPR051319">
    <property type="entry name" value="Oligoribo/pAp-PDE_c-di-AMP_PDE"/>
</dbReference>
<protein>
    <submittedName>
        <fullName evidence="3">Bifunctional oligoribonuclease/PAP phosphatase NrnA</fullName>
        <ecNumber evidence="3">3.1.3.7</ecNumber>
    </submittedName>
</protein>
<dbReference type="Proteomes" id="UP001597199">
    <property type="component" value="Unassembled WGS sequence"/>
</dbReference>
<reference evidence="4" key="1">
    <citation type="journal article" date="2019" name="Int. J. Syst. Evol. Microbiol.">
        <title>The Global Catalogue of Microorganisms (GCM) 10K type strain sequencing project: providing services to taxonomists for standard genome sequencing and annotation.</title>
        <authorList>
            <consortium name="The Broad Institute Genomics Platform"/>
            <consortium name="The Broad Institute Genome Sequencing Center for Infectious Disease"/>
            <person name="Wu L."/>
            <person name="Ma J."/>
        </authorList>
    </citation>
    <scope>NUCLEOTIDE SEQUENCE [LARGE SCALE GENOMIC DNA]</scope>
    <source>
        <strain evidence="4">CCM 9110</strain>
    </source>
</reference>
<dbReference type="InterPro" id="IPR001667">
    <property type="entry name" value="DDH_dom"/>
</dbReference>
<evidence type="ECO:0000313" key="3">
    <source>
        <dbReference type="EMBL" id="MFD1398350.1"/>
    </source>
</evidence>
<name>A0ABW4BEW6_9LACO</name>
<dbReference type="Gene3D" id="3.90.1640.10">
    <property type="entry name" value="inorganic pyrophosphatase (n-terminal core)"/>
    <property type="match status" value="1"/>
</dbReference>
<dbReference type="Pfam" id="PF02272">
    <property type="entry name" value="DHHA1"/>
    <property type="match status" value="1"/>
</dbReference>
<evidence type="ECO:0000259" key="1">
    <source>
        <dbReference type="Pfam" id="PF01368"/>
    </source>
</evidence>
<dbReference type="EC" id="3.1.3.7" evidence="3"/>
<dbReference type="PANTHER" id="PTHR47618">
    <property type="entry name" value="BIFUNCTIONAL OLIGORIBONUCLEASE AND PAP PHOSPHATASE NRNA"/>
    <property type="match status" value="1"/>
</dbReference>
<sequence length="316" mass="33577">MQATIPAILAALAAAETIIIHRHVNPDPDAIGSQTGLAAALKAAYPDKHIYAVGEAAPRLAWIAPQDTIEPAEYQHAVVVVIDTANAPRVAGANWQAGQQVIKIDHHPDREPFGDLSFVNTEASSSSEIVADMIKASAKLQLDQTVAARLYAGIIGDTGRFLYDLTKAHTHEVVADLMRTGIDAPAIGRAEEEITPQIAKLQAYALGNLQVSANGAGSLIITQKVIGEFGLAQDEAQAAVSTVGQLTTVRSWVVFTERPDGQFRVELRGKQWPINPIAVAHGGGGHPLASGAIAKNLDECNQIIEELDQLNGEQLH</sequence>
<feature type="domain" description="DHHA1" evidence="2">
    <location>
        <begin position="223"/>
        <end position="310"/>
    </location>
</feature>
<dbReference type="InterPro" id="IPR003156">
    <property type="entry name" value="DHHA1_dom"/>
</dbReference>
<gene>
    <name evidence="3" type="ORF">ACFQ41_03395</name>
</gene>
<dbReference type="PANTHER" id="PTHR47618:SF1">
    <property type="entry name" value="BIFUNCTIONAL OLIGORIBONUCLEASE AND PAP PHOSPHATASE NRNA"/>
    <property type="match status" value="1"/>
</dbReference>
<comment type="caution">
    <text evidence="3">The sequence shown here is derived from an EMBL/GenBank/DDBJ whole genome shotgun (WGS) entry which is preliminary data.</text>
</comment>
<dbReference type="Gene3D" id="3.10.310.30">
    <property type="match status" value="1"/>
</dbReference>
<proteinExistence type="predicted"/>
<keyword evidence="3" id="KW-0378">Hydrolase</keyword>
<evidence type="ECO:0000259" key="2">
    <source>
        <dbReference type="Pfam" id="PF02272"/>
    </source>
</evidence>
<dbReference type="EMBL" id="JBHTOA010000016">
    <property type="protein sequence ID" value="MFD1398350.1"/>
    <property type="molecule type" value="Genomic_DNA"/>
</dbReference>
<organism evidence="3 4">
    <name type="scientific">Lacticaseibacillus suilingensis</name>
    <dbReference type="NCBI Taxonomy" id="2799577"/>
    <lineage>
        <taxon>Bacteria</taxon>
        <taxon>Bacillati</taxon>
        <taxon>Bacillota</taxon>
        <taxon>Bacilli</taxon>
        <taxon>Lactobacillales</taxon>
        <taxon>Lactobacillaceae</taxon>
        <taxon>Lacticaseibacillus</taxon>
    </lineage>
</organism>
<dbReference type="InterPro" id="IPR038763">
    <property type="entry name" value="DHH_sf"/>
</dbReference>
<accession>A0ABW4BEW6</accession>
<evidence type="ECO:0000313" key="4">
    <source>
        <dbReference type="Proteomes" id="UP001597199"/>
    </source>
</evidence>
<feature type="domain" description="DDH" evidence="1">
    <location>
        <begin position="18"/>
        <end position="154"/>
    </location>
</feature>
<dbReference type="RefSeq" id="WP_204117796.1">
    <property type="nucleotide sequence ID" value="NZ_BOLV01000001.1"/>
</dbReference>